<dbReference type="InterPro" id="IPR046450">
    <property type="entry name" value="PA_dom_sf"/>
</dbReference>
<dbReference type="OrthoDB" id="5841748at2759"/>
<dbReference type="EMBL" id="QLNQ01000027">
    <property type="protein sequence ID" value="RCK58894.1"/>
    <property type="molecule type" value="Genomic_DNA"/>
</dbReference>
<dbReference type="Gene3D" id="1.20.930.40">
    <property type="entry name" value="Transferrin receptor-like, dimerisation domain"/>
    <property type="match status" value="1"/>
</dbReference>
<dbReference type="SUPFAM" id="SSF47672">
    <property type="entry name" value="Transferrin receptor-like dimerisation domain"/>
    <property type="match status" value="1"/>
</dbReference>
<dbReference type="Pfam" id="PF04389">
    <property type="entry name" value="Peptidase_M28"/>
    <property type="match status" value="1"/>
</dbReference>
<dbReference type="Gene3D" id="3.50.30.30">
    <property type="match status" value="1"/>
</dbReference>
<feature type="region of interest" description="Disordered" evidence="2">
    <location>
        <begin position="1"/>
        <end position="60"/>
    </location>
</feature>
<evidence type="ECO:0000256" key="1">
    <source>
        <dbReference type="ARBA" id="ARBA00005634"/>
    </source>
</evidence>
<evidence type="ECO:0000256" key="2">
    <source>
        <dbReference type="SAM" id="MobiDB-lite"/>
    </source>
</evidence>
<accession>A0A367XZ90</accession>
<reference evidence="5 6" key="1">
    <citation type="submission" date="2018-06" db="EMBL/GenBank/DDBJ databases">
        <title>Whole genome sequencing of Candida tropicalis (genome annotated by CSBL at Korea University).</title>
        <authorList>
            <person name="Ahn J."/>
        </authorList>
    </citation>
    <scope>NUCLEOTIDE SEQUENCE [LARGE SCALE GENOMIC DNA]</scope>
    <source>
        <strain evidence="5 6">ATCC 20962</strain>
    </source>
</reference>
<comment type="caution">
    <text evidence="5">The sequence shown here is derived from an EMBL/GenBank/DDBJ whole genome shotgun (WGS) entry which is preliminary data.</text>
</comment>
<dbReference type="InterPro" id="IPR039373">
    <property type="entry name" value="Peptidase_M28B"/>
</dbReference>
<feature type="domain" description="Transferrin receptor-like dimerisation" evidence="3">
    <location>
        <begin position="711"/>
        <end position="835"/>
    </location>
</feature>
<dbReference type="InterPro" id="IPR036757">
    <property type="entry name" value="TFR-like_dimer_dom_sf"/>
</dbReference>
<gene>
    <name evidence="5" type="primary">TRE1</name>
    <name evidence="5" type="ORF">Cantr_07138</name>
</gene>
<dbReference type="Pfam" id="PF04253">
    <property type="entry name" value="TFR_dimer"/>
    <property type="match status" value="1"/>
</dbReference>
<dbReference type="SUPFAM" id="SSF52025">
    <property type="entry name" value="PA domain"/>
    <property type="match status" value="1"/>
</dbReference>
<keyword evidence="6" id="KW-1185">Reference proteome</keyword>
<dbReference type="CDD" id="cd03874">
    <property type="entry name" value="M28_PMSA_TfR_like"/>
    <property type="match status" value="1"/>
</dbReference>
<dbReference type="GO" id="GO:0004180">
    <property type="term" value="F:carboxypeptidase activity"/>
    <property type="evidence" value="ECO:0007669"/>
    <property type="project" value="TreeGrafter"/>
</dbReference>
<dbReference type="STRING" id="5486.A0A367XZ90"/>
<sequence length="842" mass="96546">MTSGSSHSGYQRLDTQANTYSSSSSSSTVLPIHPPDYDDLSPNDRDNSNNNDDDDLAHLPTPSIDQFEIEDPVYEEQSRSGLLNRAQTFSQKFASNFNTRIIRPVTRIIDPIYEGYKYFQMQYEKSILKLGNPLVVKRLLYVTFVMALIFGISKYSDNDTISGTSVGTFTRGHFYDIDKLSDSITHFIDVKAMKEHLEYFSSMPHITGTKGDLTLAKYIQKFMRSNGLHHVEFNELQSFTNYPDTKETYLKLKDNSFEAKLFELHNEGMEFLAFNPNALNTVEPIEGNYVFVNYGEIEDYKRLTNNGVDLTDKIILVKYGGSTPEANKVYIAQEHKVKALVFITPKFHISGQDVDDVIQNQNVGLTRMSPGDILTPGWSSENAYVTRLTWDKSETTPKIPTIPISWRDGETLLKKLSGGIDFDGFKSGDGKSPEIDMKITNTNRPRHQIWDVVGSVEGREQGEKGIIVGAARDSTCYGTIGSNTGTVALLEMIKIFTSLQRKYQWSPSRSIFFVSFDATEYNLAGSAEWIEDRKELLRKEGYVYVDLSDLVAGDELSINANPFLEELIANEMRKVKTGDGVDEDLYHLMLKQNNDHIVMKNNFVEMKNYIPFINLVNIPAMEIKFKGYKYPKNSCFDNFDNFENNEIDPKMAKHAQLVELLSRIVLRAAESGLIPYNFHDFSHRLEDYEKDLEKYAQSQIDKLDQANKPVLHFDGLRRAITSFQRASDKYQEWAREWKQFITESGGMEPTIYTMLRWKWNDNMLEFNSQFLTRQIQHKRSGYKNTLFGVPFIAPEQPDEFDWNSFPFIRNHISQNDFSLAQEEIDQLARTLEAASISYTDLN</sequence>
<comment type="similarity">
    <text evidence="1">Belongs to the peptidase M28 family. M28B subfamily.</text>
</comment>
<evidence type="ECO:0000259" key="4">
    <source>
        <dbReference type="Pfam" id="PF04389"/>
    </source>
</evidence>
<dbReference type="PANTHER" id="PTHR10404">
    <property type="entry name" value="N-ACETYLATED-ALPHA-LINKED ACIDIC DIPEPTIDASE"/>
    <property type="match status" value="1"/>
</dbReference>
<name>A0A367XZ90_9ASCO</name>
<feature type="compositionally biased region" description="Polar residues" evidence="2">
    <location>
        <begin position="1"/>
        <end position="20"/>
    </location>
</feature>
<dbReference type="InterPro" id="IPR007484">
    <property type="entry name" value="Peptidase_M28"/>
</dbReference>
<organism evidence="5 6">
    <name type="scientific">Candida viswanathii</name>
    <dbReference type="NCBI Taxonomy" id="5486"/>
    <lineage>
        <taxon>Eukaryota</taxon>
        <taxon>Fungi</taxon>
        <taxon>Dikarya</taxon>
        <taxon>Ascomycota</taxon>
        <taxon>Saccharomycotina</taxon>
        <taxon>Pichiomycetes</taxon>
        <taxon>Debaryomycetaceae</taxon>
        <taxon>Candida/Lodderomyces clade</taxon>
        <taxon>Candida</taxon>
    </lineage>
</organism>
<evidence type="ECO:0000259" key="3">
    <source>
        <dbReference type="Pfam" id="PF04253"/>
    </source>
</evidence>
<dbReference type="Gene3D" id="3.40.630.10">
    <property type="entry name" value="Zn peptidases"/>
    <property type="match status" value="1"/>
</dbReference>
<dbReference type="AlphaFoldDB" id="A0A367XZ90"/>
<feature type="domain" description="Peptidase M28" evidence="4">
    <location>
        <begin position="452"/>
        <end position="648"/>
    </location>
</feature>
<evidence type="ECO:0000313" key="6">
    <source>
        <dbReference type="Proteomes" id="UP000253472"/>
    </source>
</evidence>
<proteinExistence type="inferred from homology"/>
<dbReference type="SUPFAM" id="SSF53187">
    <property type="entry name" value="Zn-dependent exopeptidases"/>
    <property type="match status" value="1"/>
</dbReference>
<evidence type="ECO:0000313" key="5">
    <source>
        <dbReference type="EMBL" id="RCK58894.1"/>
    </source>
</evidence>
<dbReference type="InterPro" id="IPR007365">
    <property type="entry name" value="TFR-like_dimer_dom"/>
</dbReference>
<dbReference type="Proteomes" id="UP000253472">
    <property type="component" value="Unassembled WGS sequence"/>
</dbReference>
<dbReference type="PANTHER" id="PTHR10404:SF72">
    <property type="entry name" value="ZINC METALLOPROTEASE TRE2-RELATED"/>
    <property type="match status" value="1"/>
</dbReference>
<protein>
    <submittedName>
        <fullName evidence="5">Uncharacterized protein TRE1</fullName>
    </submittedName>
</protein>